<dbReference type="GO" id="GO:0003712">
    <property type="term" value="F:transcription coregulator activity"/>
    <property type="evidence" value="ECO:0007669"/>
    <property type="project" value="TreeGrafter"/>
</dbReference>
<dbReference type="PANTHER" id="PTHR15087">
    <property type="entry name" value="PROTEIN NPAT"/>
    <property type="match status" value="1"/>
</dbReference>
<proteinExistence type="predicted"/>
<feature type="compositionally biased region" description="Basic residues" evidence="1">
    <location>
        <begin position="1076"/>
        <end position="1086"/>
    </location>
</feature>
<feature type="compositionally biased region" description="Basic and acidic residues" evidence="1">
    <location>
        <begin position="881"/>
        <end position="911"/>
    </location>
</feature>
<dbReference type="InterPro" id="IPR006594">
    <property type="entry name" value="LisH"/>
</dbReference>
<feature type="compositionally biased region" description="Polar residues" evidence="1">
    <location>
        <begin position="409"/>
        <end position="424"/>
    </location>
</feature>
<feature type="region of interest" description="Disordered" evidence="1">
    <location>
        <begin position="345"/>
        <end position="424"/>
    </location>
</feature>
<feature type="region of interest" description="Disordered" evidence="1">
    <location>
        <begin position="213"/>
        <end position="242"/>
    </location>
</feature>
<dbReference type="EMBL" id="JAFDVH010000009">
    <property type="protein sequence ID" value="KAG7470587.1"/>
    <property type="molecule type" value="Genomic_DNA"/>
</dbReference>
<evidence type="ECO:0000256" key="1">
    <source>
        <dbReference type="SAM" id="MobiDB-lite"/>
    </source>
</evidence>
<dbReference type="PROSITE" id="PS50896">
    <property type="entry name" value="LISH"/>
    <property type="match status" value="1"/>
</dbReference>
<dbReference type="InterPro" id="IPR031442">
    <property type="entry name" value="NPAT_C"/>
</dbReference>
<feature type="compositionally biased region" description="Polar residues" evidence="1">
    <location>
        <begin position="1016"/>
        <end position="1033"/>
    </location>
</feature>
<evidence type="ECO:0000313" key="4">
    <source>
        <dbReference type="Proteomes" id="UP001046870"/>
    </source>
</evidence>
<dbReference type="OrthoDB" id="6287635at2759"/>
<dbReference type="Proteomes" id="UP001046870">
    <property type="component" value="Chromosome 9"/>
</dbReference>
<accession>A0A9D3PYU3</accession>
<evidence type="ECO:0000313" key="3">
    <source>
        <dbReference type="EMBL" id="KAG7470587.1"/>
    </source>
</evidence>
<feature type="compositionally biased region" description="Basic and acidic residues" evidence="1">
    <location>
        <begin position="828"/>
        <end position="846"/>
    </location>
</feature>
<name>A0A9D3PYU3_MEGAT</name>
<reference evidence="3" key="1">
    <citation type="submission" date="2021-01" db="EMBL/GenBank/DDBJ databases">
        <authorList>
            <person name="Zahm M."/>
            <person name="Roques C."/>
            <person name="Cabau C."/>
            <person name="Klopp C."/>
            <person name="Donnadieu C."/>
            <person name="Jouanno E."/>
            <person name="Lampietro C."/>
            <person name="Louis A."/>
            <person name="Herpin A."/>
            <person name="Echchiki A."/>
            <person name="Berthelot C."/>
            <person name="Parey E."/>
            <person name="Roest-Crollius H."/>
            <person name="Braasch I."/>
            <person name="Postlethwait J."/>
            <person name="Bobe J."/>
            <person name="Montfort J."/>
            <person name="Bouchez O."/>
            <person name="Begum T."/>
            <person name="Mejri S."/>
            <person name="Adams A."/>
            <person name="Chen W.-J."/>
            <person name="Guiguen Y."/>
        </authorList>
    </citation>
    <scope>NUCLEOTIDE SEQUENCE</scope>
    <source>
        <strain evidence="3">YG-15Mar2019-1</strain>
        <tissue evidence="3">Brain</tissue>
    </source>
</reference>
<dbReference type="SMART" id="SM00667">
    <property type="entry name" value="LisH"/>
    <property type="match status" value="1"/>
</dbReference>
<gene>
    <name evidence="3" type="ORF">MATL_G00115290</name>
</gene>
<dbReference type="InterPro" id="IPR052850">
    <property type="entry name" value="NPAT_LisH"/>
</dbReference>
<feature type="region of interest" description="Disordered" evidence="1">
    <location>
        <begin position="799"/>
        <end position="971"/>
    </location>
</feature>
<dbReference type="GO" id="GO:0005634">
    <property type="term" value="C:nucleus"/>
    <property type="evidence" value="ECO:0007669"/>
    <property type="project" value="TreeGrafter"/>
</dbReference>
<feature type="region of interest" description="Disordered" evidence="1">
    <location>
        <begin position="984"/>
        <end position="1119"/>
    </location>
</feature>
<dbReference type="Pfam" id="PF15712">
    <property type="entry name" value="NPAT_C"/>
    <property type="match status" value="1"/>
</dbReference>
<dbReference type="AlphaFoldDB" id="A0A9D3PYU3"/>
<feature type="compositionally biased region" description="Polar residues" evidence="1">
    <location>
        <begin position="213"/>
        <end position="222"/>
    </location>
</feature>
<protein>
    <recommendedName>
        <fullName evidence="2">Protein NPAT C-terminal domain-containing protein</fullName>
    </recommendedName>
</protein>
<sequence length="1134" mass="121257">MLLPSDIARLVLGYLQQAGLRATSQAFILESPDLKEYAEHSTDDGATCVFSLFGKNLTTILTEYATAKAKETRQETQIPAMVTSLWKKLDFTLNQIKCLQNSPVLCQNQICKWNGFSDTRHQRALSSTQSPISMSRPQGMLGIATPVCRSYQHTRPAPHSVGQPLTQEENHVTVSVNRDPAFCIVAPDHRVNFSPLSPGCRKCDSCRIGGGSTHTSFRTESSPAEPGVPAADRWGGHRQGDVTDGFPQVVIEAAREKILNEKSLQEKLAENIHRILGSDIPQSSKHRACSPVEQNQSSKEMLDLQGAQCMTEDAVQDILEQTEADPAFHALVNTVDYDAAVEGSGAETTCGKSESAKPRNVPGPRLCARRAADTSAPTCPVKDPQRDAEQSSRTQPRNTPSYGPVSEAPPTSQEANSEDVSSSTAAHVVMATPTLSGEPDPDEVISLTVISYKPSSDLVPPQVVSGTEEAPPTITPAAPTAAAAGCVTPEETAEAVSYLQRSEVMQAGSEAESDQEAVLRAAIPAMGEIQPLFLSGSGKATSPKGSGNNYCMTVPATAGQKQPASPALSQASPGQKSTLSCVLETLPSSGPANSMAQFVSMAQLVSHSCGVPTDSNRARSPLHTSHVQSMQRNMVPLTPTAENNTEKVPVVPSQILTLPAAARSQTKSKPQPRPVLKHTTGTVKMGTCVSDLTTKAGNSKLRPAVTPPEQPKAPVFMTAKHTPDLDPTNQRRMLCFEVSGTNTVQVSGSARRALSPSEEPIISSSPIWPTQREKLIGQDTGSTTFVWVKPPITASSMALHSAEVERCTGKPETSDTTEPAGKTAKSQSSREEGRHPFSSDAEDQRVRAQSSSGRRATTQLHAAREKTQRADKNEYSGLRGGAKDVENTKTSDLDQALRSKVSNGRDADKRSSVGQEGRAEITSPPGTHHATVNKESKLEGRSWRERVIVTPTQPGDSPVSSSVQKASCKTSPLTKLAAKILQVARCPTSASPEVLPLPRTPESGRPPEEQLDCQDSPAQNGEATPRQPSQTATPDAPACSPASEAGSESSVSMAARTLIILSRATPLRDGSQQRAPHAKATKRKHTQPLTTPAARKQLQLSASMRKAKKRKQQLDSLPNDLDVDKFLSSLHYDE</sequence>
<feature type="compositionally biased region" description="Polar residues" evidence="1">
    <location>
        <begin position="950"/>
        <end position="971"/>
    </location>
</feature>
<feature type="compositionally biased region" description="Basic and acidic residues" evidence="1">
    <location>
        <begin position="862"/>
        <end position="874"/>
    </location>
</feature>
<feature type="compositionally biased region" description="Polar residues" evidence="1">
    <location>
        <begin position="391"/>
        <end position="401"/>
    </location>
</feature>
<evidence type="ECO:0000259" key="2">
    <source>
        <dbReference type="Pfam" id="PF15712"/>
    </source>
</evidence>
<feature type="compositionally biased region" description="Basic and acidic residues" evidence="1">
    <location>
        <begin position="932"/>
        <end position="947"/>
    </location>
</feature>
<keyword evidence="4" id="KW-1185">Reference proteome</keyword>
<feature type="compositionally biased region" description="Basic and acidic residues" evidence="1">
    <location>
        <begin position="802"/>
        <end position="813"/>
    </location>
</feature>
<dbReference type="PANTHER" id="PTHR15087:SF14">
    <property type="entry name" value="PROTEIN NPAT"/>
    <property type="match status" value="1"/>
</dbReference>
<feature type="domain" description="Protein NPAT C-terminal" evidence="2">
    <location>
        <begin position="839"/>
        <end position="1134"/>
    </location>
</feature>
<comment type="caution">
    <text evidence="3">The sequence shown here is derived from an EMBL/GenBank/DDBJ whole genome shotgun (WGS) entry which is preliminary data.</text>
</comment>
<organism evidence="3 4">
    <name type="scientific">Megalops atlanticus</name>
    <name type="common">Tarpon</name>
    <name type="synonym">Clupea gigantea</name>
    <dbReference type="NCBI Taxonomy" id="7932"/>
    <lineage>
        <taxon>Eukaryota</taxon>
        <taxon>Metazoa</taxon>
        <taxon>Chordata</taxon>
        <taxon>Craniata</taxon>
        <taxon>Vertebrata</taxon>
        <taxon>Euteleostomi</taxon>
        <taxon>Actinopterygii</taxon>
        <taxon>Neopterygii</taxon>
        <taxon>Teleostei</taxon>
        <taxon>Elopiformes</taxon>
        <taxon>Megalopidae</taxon>
        <taxon>Megalops</taxon>
    </lineage>
</organism>
<feature type="compositionally biased region" description="Polar residues" evidence="1">
    <location>
        <begin position="847"/>
        <end position="860"/>
    </location>
</feature>